<dbReference type="InterPro" id="IPR028261">
    <property type="entry name" value="DPD_II"/>
</dbReference>
<evidence type="ECO:0000259" key="1">
    <source>
        <dbReference type="PROSITE" id="PS51379"/>
    </source>
</evidence>
<feature type="domain" description="4Fe-4S ferredoxin-type" evidence="1">
    <location>
        <begin position="550"/>
        <end position="579"/>
    </location>
</feature>
<dbReference type="PRINTS" id="PR00419">
    <property type="entry name" value="ADXRDTASE"/>
</dbReference>
<dbReference type="PANTHER" id="PTHR42783:SF3">
    <property type="entry name" value="GLUTAMATE SYNTHASE [NADPH] SMALL CHAIN-RELATED"/>
    <property type="match status" value="1"/>
</dbReference>
<protein>
    <submittedName>
        <fullName evidence="2">NADPH-Fe(3+) oxidoreductase subunit beta</fullName>
        <ecNumber evidence="2">1.-.-.-</ecNumber>
    </submittedName>
</protein>
<dbReference type="Pfam" id="PF12838">
    <property type="entry name" value="Fer4_7"/>
    <property type="match status" value="1"/>
</dbReference>
<feature type="domain" description="4Fe-4S ferredoxin-type" evidence="1">
    <location>
        <begin position="606"/>
        <end position="635"/>
    </location>
</feature>
<organism evidence="2">
    <name type="scientific">mine drainage metagenome</name>
    <dbReference type="NCBI Taxonomy" id="410659"/>
    <lineage>
        <taxon>unclassified sequences</taxon>
        <taxon>metagenomes</taxon>
        <taxon>ecological metagenomes</taxon>
    </lineage>
</organism>
<keyword evidence="2" id="KW-0560">Oxidoreductase</keyword>
<dbReference type="AlphaFoldDB" id="A0A1J5TDH1"/>
<dbReference type="PROSITE" id="PS51379">
    <property type="entry name" value="4FE4S_FER_2"/>
    <property type="match status" value="2"/>
</dbReference>
<accession>A0A1J5TDH1</accession>
<name>A0A1J5TDH1_9ZZZZ</name>
<dbReference type="Pfam" id="PF07992">
    <property type="entry name" value="Pyr_redox_2"/>
    <property type="match status" value="1"/>
</dbReference>
<reference evidence="2" key="1">
    <citation type="submission" date="2016-10" db="EMBL/GenBank/DDBJ databases">
        <title>Sequence of Gallionella enrichment culture.</title>
        <authorList>
            <person name="Poehlein A."/>
            <person name="Muehling M."/>
            <person name="Daniel R."/>
        </authorList>
    </citation>
    <scope>NUCLEOTIDE SEQUENCE</scope>
</reference>
<dbReference type="Gene3D" id="3.30.70.3270">
    <property type="match status" value="1"/>
</dbReference>
<dbReference type="PROSITE" id="PS00198">
    <property type="entry name" value="4FE4S_FER_1"/>
    <property type="match status" value="1"/>
</dbReference>
<dbReference type="GO" id="GO:0016491">
    <property type="term" value="F:oxidoreductase activity"/>
    <property type="evidence" value="ECO:0007669"/>
    <property type="project" value="UniProtKB-KW"/>
</dbReference>
<dbReference type="InterPro" id="IPR036188">
    <property type="entry name" value="FAD/NAD-bd_sf"/>
</dbReference>
<dbReference type="GO" id="GO:0051536">
    <property type="term" value="F:iron-sulfur cluster binding"/>
    <property type="evidence" value="ECO:0007669"/>
    <property type="project" value="InterPro"/>
</dbReference>
<dbReference type="EC" id="1.-.-.-" evidence="2"/>
<proteinExistence type="predicted"/>
<dbReference type="Gene3D" id="1.10.1060.10">
    <property type="entry name" value="Alpha-helical ferredoxin"/>
    <property type="match status" value="1"/>
</dbReference>
<dbReference type="SUPFAM" id="SSF51971">
    <property type="entry name" value="Nucleotide-binding domain"/>
    <property type="match status" value="1"/>
</dbReference>
<dbReference type="Gene3D" id="3.50.50.60">
    <property type="entry name" value="FAD/NAD(P)-binding domain"/>
    <property type="match status" value="3"/>
</dbReference>
<dbReference type="InterPro" id="IPR017896">
    <property type="entry name" value="4Fe4S_Fe-S-bd"/>
</dbReference>
<evidence type="ECO:0000313" key="2">
    <source>
        <dbReference type="EMBL" id="OIR18943.1"/>
    </source>
</evidence>
<dbReference type="PANTHER" id="PTHR42783">
    <property type="entry name" value="GLUTAMATE SYNTHASE [NADPH] SMALL CHAIN"/>
    <property type="match status" value="1"/>
</dbReference>
<dbReference type="SUPFAM" id="SSF54862">
    <property type="entry name" value="4Fe-4S ferredoxins"/>
    <property type="match status" value="1"/>
</dbReference>
<dbReference type="EMBL" id="MLJW01000002">
    <property type="protein sequence ID" value="OIR18943.1"/>
    <property type="molecule type" value="Genomic_DNA"/>
</dbReference>
<sequence length="640" mass="69687">MASPYAVEIPDLAYFGRQVLCREGCPVRTDSGGYVQAIAEGRYEDAYIIARRPNPFASICGRVCAAPCEAKCRRGALDAAVSIRALKRFVCETFGVESDSFDLGRVYPELKDPRRERVGDGRKVAVIGAGPAGLSCAHELALMGFAPTVFEAQQQSGGMLVLGVPEYRLPRDIVQSEIEAIASLGVEIRHNTRLGRDFTLSDLKQQGFEAVFLGIGAHKSRELAIEGVMLDGVLRAIDFLLNVNLGYNVKLGSKVVVIGGGNVAFDVARSVVRQAERFANMTEAELRTALHQAAGALEQLTARENEAPDEVRLALDVAREAIRNGVPEVHMYCLESLDELPAAREEIEEAEREGIKLHTRYGPRRVIGADGRVTGVELVKCARVFDSNRRFNPQFIEGSEETVPCDTVVLAIGQSADLAWVRPEDDLKITPRGTLQTDPQTMATSRPDIFAGGDVAFGPRIIITAVAEGKKAAKSIARYLTGKVPVEPVQARTTIYDRKAYTMPANYEKLARRSPPALPLERRIGIAEVEKPFPQPDARLQALRCLKCHVSPVFNGDACILCGGCADVCPESCLRLVDVARLRGNEKLSAAFEARYGRVPQPGEHGAIIKDEARCIRCGLCAARCPTGAITMERVEMLTT</sequence>
<dbReference type="InterPro" id="IPR017900">
    <property type="entry name" value="4Fe4S_Fe_S_CS"/>
</dbReference>
<comment type="caution">
    <text evidence="2">The sequence shown here is derived from an EMBL/GenBank/DDBJ whole genome shotgun (WGS) entry which is preliminary data.</text>
</comment>
<dbReference type="InterPro" id="IPR023753">
    <property type="entry name" value="FAD/NAD-binding_dom"/>
</dbReference>
<gene>
    <name evidence="2" type="primary">sfrB_1</name>
    <name evidence="2" type="ORF">GALL_12860</name>
</gene>
<dbReference type="InterPro" id="IPR009051">
    <property type="entry name" value="Helical_ferredxn"/>
</dbReference>
<dbReference type="Pfam" id="PF14691">
    <property type="entry name" value="Fer4_20"/>
    <property type="match status" value="1"/>
</dbReference>